<protein>
    <submittedName>
        <fullName evidence="5">Transcriptional regulator</fullName>
    </submittedName>
</protein>
<dbReference type="AlphaFoldDB" id="A0A919Q568"/>
<keyword evidence="3" id="KW-0812">Transmembrane</keyword>
<feature type="compositionally biased region" description="Low complexity" evidence="2">
    <location>
        <begin position="382"/>
        <end position="404"/>
    </location>
</feature>
<dbReference type="InterPro" id="IPR004474">
    <property type="entry name" value="LytR_CpsA_psr"/>
</dbReference>
<keyword evidence="3" id="KW-1133">Transmembrane helix</keyword>
<comment type="caution">
    <text evidence="5">The sequence shown here is derived from an EMBL/GenBank/DDBJ whole genome shotgun (WGS) entry which is preliminary data.</text>
</comment>
<evidence type="ECO:0000256" key="1">
    <source>
        <dbReference type="ARBA" id="ARBA00006068"/>
    </source>
</evidence>
<evidence type="ECO:0000259" key="4">
    <source>
        <dbReference type="Pfam" id="PF03816"/>
    </source>
</evidence>
<sequence length="420" mass="44234">MASRRRALARHASHAPRHRALTVMGTAVAAILGFTVVAGASYALLAQGALDRQDIGALTAPTNAEGEPQEAAEPTDFAAGEPINILLIGSDERNGQNGNIGGFVTDGMRGDTTMVMHISGDRTRIDVMSIPRDLRVRISDCQLFDGSVVPGWTGKFNIAFANGGVNGDRAEAAACAMRTVTDFTGIEFNNHYVVIDFAGFIGMIDALDGVPMCIPQDMSSSKANLELEAGPQVLDGTTALAFARARTGVGLGDGTDLMRIDRQHELLTNTARKALGMNLLTDVPELTQFMRAGAESLTLDPQLGSITNLAGLAYHLRGFDTSNLTFTTVPWSYAGDGSGDVVMNEYEAQQMFQSIVDDVPLPGEEPEAEPSQTPSADPSGEPSAAPTISATPSSTPVPSPTATEPLRETQAEILASCEVP</sequence>
<keyword evidence="6" id="KW-1185">Reference proteome</keyword>
<comment type="similarity">
    <text evidence="1">Belongs to the LytR/CpsA/Psr (LCP) family.</text>
</comment>
<keyword evidence="3" id="KW-0472">Membrane</keyword>
<feature type="domain" description="Cell envelope-related transcriptional attenuator" evidence="4">
    <location>
        <begin position="109"/>
        <end position="274"/>
    </location>
</feature>
<organism evidence="5 6">
    <name type="scientific">Demequina activiva</name>
    <dbReference type="NCBI Taxonomy" id="1582364"/>
    <lineage>
        <taxon>Bacteria</taxon>
        <taxon>Bacillati</taxon>
        <taxon>Actinomycetota</taxon>
        <taxon>Actinomycetes</taxon>
        <taxon>Micrococcales</taxon>
        <taxon>Demequinaceae</taxon>
        <taxon>Demequina</taxon>
    </lineage>
</organism>
<dbReference type="PANTHER" id="PTHR33392">
    <property type="entry name" value="POLYISOPRENYL-TEICHOIC ACID--PEPTIDOGLYCAN TEICHOIC ACID TRANSFERASE TAGU"/>
    <property type="match status" value="1"/>
</dbReference>
<reference evidence="5" key="1">
    <citation type="submission" date="2021-01" db="EMBL/GenBank/DDBJ databases">
        <title>Whole genome shotgun sequence of Demequina activiva NBRC 110675.</title>
        <authorList>
            <person name="Komaki H."/>
            <person name="Tamura T."/>
        </authorList>
    </citation>
    <scope>NUCLEOTIDE SEQUENCE</scope>
    <source>
        <strain evidence="5">NBRC 110675</strain>
    </source>
</reference>
<dbReference type="Pfam" id="PF03816">
    <property type="entry name" value="LytR_cpsA_psr"/>
    <property type="match status" value="1"/>
</dbReference>
<feature type="region of interest" description="Disordered" evidence="2">
    <location>
        <begin position="359"/>
        <end position="408"/>
    </location>
</feature>
<dbReference type="InterPro" id="IPR050922">
    <property type="entry name" value="LytR/CpsA/Psr_CW_biosynth"/>
</dbReference>
<accession>A0A919Q568</accession>
<dbReference type="EMBL" id="BONR01000005">
    <property type="protein sequence ID" value="GIG55382.1"/>
    <property type="molecule type" value="Genomic_DNA"/>
</dbReference>
<evidence type="ECO:0000313" key="5">
    <source>
        <dbReference type="EMBL" id="GIG55382.1"/>
    </source>
</evidence>
<dbReference type="PANTHER" id="PTHR33392:SF6">
    <property type="entry name" value="POLYISOPRENYL-TEICHOIC ACID--PEPTIDOGLYCAN TEICHOIC ACID TRANSFERASE TAGU"/>
    <property type="match status" value="1"/>
</dbReference>
<feature type="transmembrane region" description="Helical" evidence="3">
    <location>
        <begin position="21"/>
        <end position="45"/>
    </location>
</feature>
<dbReference type="NCBIfam" id="TIGR00350">
    <property type="entry name" value="lytR_cpsA_psr"/>
    <property type="match status" value="1"/>
</dbReference>
<name>A0A919Q568_9MICO</name>
<proteinExistence type="inferred from homology"/>
<dbReference type="Gene3D" id="3.40.630.190">
    <property type="entry name" value="LCP protein"/>
    <property type="match status" value="1"/>
</dbReference>
<evidence type="ECO:0000256" key="2">
    <source>
        <dbReference type="SAM" id="MobiDB-lite"/>
    </source>
</evidence>
<dbReference type="Proteomes" id="UP000652354">
    <property type="component" value="Unassembled WGS sequence"/>
</dbReference>
<dbReference type="RefSeq" id="WP_203656819.1">
    <property type="nucleotide sequence ID" value="NZ_BONR01000005.1"/>
</dbReference>
<evidence type="ECO:0000256" key="3">
    <source>
        <dbReference type="SAM" id="Phobius"/>
    </source>
</evidence>
<evidence type="ECO:0000313" key="6">
    <source>
        <dbReference type="Proteomes" id="UP000652354"/>
    </source>
</evidence>
<gene>
    <name evidence="5" type="ORF">Dac01nite_21340</name>
</gene>